<keyword evidence="4" id="KW-0560">Oxidoreductase</keyword>
<dbReference type="InterPro" id="IPR013149">
    <property type="entry name" value="ADH-like_C"/>
</dbReference>
<reference evidence="8" key="1">
    <citation type="journal article" date="2019" name="Int. J. Syst. Evol. Microbiol.">
        <title>The Global Catalogue of Microorganisms (GCM) 10K type strain sequencing project: providing services to taxonomists for standard genome sequencing and annotation.</title>
        <authorList>
            <consortium name="The Broad Institute Genomics Platform"/>
            <consortium name="The Broad Institute Genome Sequencing Center for Infectious Disease"/>
            <person name="Wu L."/>
            <person name="Ma J."/>
        </authorList>
    </citation>
    <scope>NUCLEOTIDE SEQUENCE [LARGE SCALE GENOMIC DNA]</scope>
    <source>
        <strain evidence="8">NBRC 102146</strain>
    </source>
</reference>
<keyword evidence="8" id="KW-1185">Reference proteome</keyword>
<dbReference type="InterPro" id="IPR002328">
    <property type="entry name" value="ADH_Zn_CS"/>
</dbReference>
<organism evidence="7 8">
    <name type="scientific">Sphingomonas astaxanthinifaciens DSM 22298</name>
    <dbReference type="NCBI Taxonomy" id="1123267"/>
    <lineage>
        <taxon>Bacteria</taxon>
        <taxon>Pseudomonadati</taxon>
        <taxon>Pseudomonadota</taxon>
        <taxon>Alphaproteobacteria</taxon>
        <taxon>Sphingomonadales</taxon>
        <taxon>Sphingomonadaceae</taxon>
        <taxon>Sphingomonas</taxon>
    </lineage>
</organism>
<evidence type="ECO:0000313" key="7">
    <source>
        <dbReference type="EMBL" id="GLR48293.1"/>
    </source>
</evidence>
<name>A0ABQ5Z6G6_9SPHN</name>
<evidence type="ECO:0000256" key="4">
    <source>
        <dbReference type="ARBA" id="ARBA00023002"/>
    </source>
</evidence>
<comment type="caution">
    <text evidence="7">The sequence shown here is derived from an EMBL/GenBank/DDBJ whole genome shotgun (WGS) entry which is preliminary data.</text>
</comment>
<evidence type="ECO:0000256" key="1">
    <source>
        <dbReference type="ARBA" id="ARBA00001947"/>
    </source>
</evidence>
<dbReference type="InterPro" id="IPR011032">
    <property type="entry name" value="GroES-like_sf"/>
</dbReference>
<proteinExistence type="inferred from homology"/>
<protein>
    <submittedName>
        <fullName evidence="7">Hydroxyacid dehydrogenase</fullName>
    </submittedName>
</protein>
<dbReference type="Pfam" id="PF08240">
    <property type="entry name" value="ADH_N"/>
    <property type="match status" value="1"/>
</dbReference>
<comment type="cofactor">
    <cofactor evidence="1 5">
        <name>Zn(2+)</name>
        <dbReference type="ChEBI" id="CHEBI:29105"/>
    </cofactor>
</comment>
<dbReference type="PROSITE" id="PS00059">
    <property type="entry name" value="ADH_ZINC"/>
    <property type="match status" value="1"/>
</dbReference>
<gene>
    <name evidence="7" type="ORF">GCM10007925_20070</name>
</gene>
<comment type="similarity">
    <text evidence="5">Belongs to the zinc-containing alcohol dehydrogenase family.</text>
</comment>
<dbReference type="CDD" id="cd05283">
    <property type="entry name" value="CAD1"/>
    <property type="match status" value="1"/>
</dbReference>
<dbReference type="InterPro" id="IPR013154">
    <property type="entry name" value="ADH-like_N"/>
</dbReference>
<dbReference type="InterPro" id="IPR036291">
    <property type="entry name" value="NAD(P)-bd_dom_sf"/>
</dbReference>
<dbReference type="InterPro" id="IPR047109">
    <property type="entry name" value="CAD-like"/>
</dbReference>
<evidence type="ECO:0000256" key="5">
    <source>
        <dbReference type="RuleBase" id="RU361277"/>
    </source>
</evidence>
<evidence type="ECO:0000256" key="3">
    <source>
        <dbReference type="ARBA" id="ARBA00022833"/>
    </source>
</evidence>
<dbReference type="Gene3D" id="3.90.180.10">
    <property type="entry name" value="Medium-chain alcohol dehydrogenases, catalytic domain"/>
    <property type="match status" value="1"/>
</dbReference>
<dbReference type="SUPFAM" id="SSF51735">
    <property type="entry name" value="NAD(P)-binding Rossmann-fold domains"/>
    <property type="match status" value="1"/>
</dbReference>
<sequence length="354" mass="38373">MPTQALGWGTRTPGQTLEPIRFERRDLRPDDVAIRITYAGICHSDLHHCRGDWGTPRLPAIPGHEIVGEVTAVGPEVTRVKVGDTVAVGTIVDSCLQCRECKDGWEQFCLEGATYTYGHPDRHDGSVTCGGYSDHIITREHFVFGLPANLDPARAAPLLCAGITSWSPLRQYKEHVAPGKQVAVAGIGGLGHLGVKFAAALGAEVTAITTSAAKAEEAQRLGAHHVLVSTDKEQMKAARSKFDFILDTIPVGHDVQPYLGLLRRAGRMVIVGAIEPLPPIHGGLLISNNRAIGGSGVGGVPETVEMLDFCAEHQLYPEVETIRMDEVNHAWERMEKGDVRYRFVIDMSTLEPTA</sequence>
<evidence type="ECO:0000259" key="6">
    <source>
        <dbReference type="SMART" id="SM00829"/>
    </source>
</evidence>
<dbReference type="PANTHER" id="PTHR42683">
    <property type="entry name" value="ALDEHYDE REDUCTASE"/>
    <property type="match status" value="1"/>
</dbReference>
<dbReference type="EMBL" id="BSOO01000022">
    <property type="protein sequence ID" value="GLR48293.1"/>
    <property type="molecule type" value="Genomic_DNA"/>
</dbReference>
<keyword evidence="2 5" id="KW-0479">Metal-binding</keyword>
<dbReference type="SMART" id="SM00829">
    <property type="entry name" value="PKS_ER"/>
    <property type="match status" value="1"/>
</dbReference>
<dbReference type="Pfam" id="PF00107">
    <property type="entry name" value="ADH_zinc_N"/>
    <property type="match status" value="1"/>
</dbReference>
<dbReference type="SUPFAM" id="SSF50129">
    <property type="entry name" value="GroES-like"/>
    <property type="match status" value="1"/>
</dbReference>
<dbReference type="RefSeq" id="WP_037504316.1">
    <property type="nucleotide sequence ID" value="NZ_BSOO01000022.1"/>
</dbReference>
<dbReference type="InterPro" id="IPR020843">
    <property type="entry name" value="ER"/>
</dbReference>
<evidence type="ECO:0000313" key="8">
    <source>
        <dbReference type="Proteomes" id="UP001156703"/>
    </source>
</evidence>
<dbReference type="Gene3D" id="3.40.50.720">
    <property type="entry name" value="NAD(P)-binding Rossmann-like Domain"/>
    <property type="match status" value="1"/>
</dbReference>
<accession>A0ABQ5Z6G6</accession>
<dbReference type="Proteomes" id="UP001156703">
    <property type="component" value="Unassembled WGS sequence"/>
</dbReference>
<evidence type="ECO:0000256" key="2">
    <source>
        <dbReference type="ARBA" id="ARBA00022723"/>
    </source>
</evidence>
<feature type="domain" description="Enoyl reductase (ER)" evidence="6">
    <location>
        <begin position="14"/>
        <end position="345"/>
    </location>
</feature>
<keyword evidence="3 5" id="KW-0862">Zinc</keyword>